<feature type="domain" description="N-acetyltransferase" evidence="1">
    <location>
        <begin position="150"/>
        <end position="302"/>
    </location>
</feature>
<dbReference type="SUPFAM" id="SSF55729">
    <property type="entry name" value="Acyl-CoA N-acyltransferases (Nat)"/>
    <property type="match status" value="1"/>
</dbReference>
<dbReference type="RefSeq" id="WP_263713320.1">
    <property type="nucleotide sequence ID" value="NZ_JAOWKX010000008.1"/>
</dbReference>
<name>A0ABT3ABI4_9ALTE</name>
<accession>A0ABT3ABI4</accession>
<dbReference type="Gene3D" id="3.40.630.30">
    <property type="match status" value="1"/>
</dbReference>
<evidence type="ECO:0000313" key="3">
    <source>
        <dbReference type="Proteomes" id="UP001652504"/>
    </source>
</evidence>
<dbReference type="InterPro" id="IPR000182">
    <property type="entry name" value="GNAT_dom"/>
</dbReference>
<dbReference type="PROSITE" id="PS51186">
    <property type="entry name" value="GNAT"/>
    <property type="match status" value="1"/>
</dbReference>
<proteinExistence type="predicted"/>
<dbReference type="EMBL" id="JAOWKX010000008">
    <property type="protein sequence ID" value="MCV2886030.1"/>
    <property type="molecule type" value="Genomic_DNA"/>
</dbReference>
<organism evidence="2 3">
    <name type="scientific">Fluctibacter corallii</name>
    <dbReference type="NCBI Taxonomy" id="2984329"/>
    <lineage>
        <taxon>Bacteria</taxon>
        <taxon>Pseudomonadati</taxon>
        <taxon>Pseudomonadota</taxon>
        <taxon>Gammaproteobacteria</taxon>
        <taxon>Alteromonadales</taxon>
        <taxon>Alteromonadaceae</taxon>
        <taxon>Fluctibacter</taxon>
    </lineage>
</organism>
<gene>
    <name evidence="2" type="ORF">OE749_15155</name>
</gene>
<dbReference type="Proteomes" id="UP001652504">
    <property type="component" value="Unassembled WGS sequence"/>
</dbReference>
<evidence type="ECO:0000313" key="2">
    <source>
        <dbReference type="EMBL" id="MCV2886030.1"/>
    </source>
</evidence>
<dbReference type="Pfam" id="PF13480">
    <property type="entry name" value="Acetyltransf_6"/>
    <property type="match status" value="1"/>
</dbReference>
<comment type="caution">
    <text evidence="2">The sequence shown here is derived from an EMBL/GenBank/DDBJ whole genome shotgun (WGS) entry which is preliminary data.</text>
</comment>
<evidence type="ECO:0000259" key="1">
    <source>
        <dbReference type="PROSITE" id="PS51186"/>
    </source>
</evidence>
<reference evidence="2 3" key="1">
    <citation type="submission" date="2022-10" db="EMBL/GenBank/DDBJ databases">
        <title>Aestuariibacter sp. AA17 isolated from Montipora capitata coral fragment.</title>
        <authorList>
            <person name="Emsley S.A."/>
            <person name="Pfannmuller K.M."/>
            <person name="Loughran R.M."/>
            <person name="Shlafstein M."/>
            <person name="Papke E."/>
            <person name="Saw J.H."/>
            <person name="Ushijima B."/>
            <person name="Videau P."/>
        </authorList>
    </citation>
    <scope>NUCLEOTIDE SEQUENCE [LARGE SCALE GENOMIC DNA]</scope>
    <source>
        <strain evidence="2 3">AA17</strain>
    </source>
</reference>
<sequence>MSKDNYKFVAIALYNGDRLVALAPFKHEAVKVKPTTLYSLSNYYSPIYDILFDQAAITRTDAFKQILKSESSFFSQFDTINLQPLCEKIADDLLVACHHSHFRAKQYDKTENWTITLDSQAPVQSHFSSKINNTVRRKSKKLSNTASCEYKIFTKTDHTLDKAISDYDTVYKASWKKNEPYPEFIDNFLKIAAGEGWLRMGILYVNGLPAAAQVWFVEGNEAYIFKLAYDPKYKTFSVGTLLTAHLFEHVFNEGVTVVDFLTGDDSYKKDWMKDVSHMSGLHLANRRTVYGQIEILKSRLASLIKQWRAG</sequence>
<keyword evidence="3" id="KW-1185">Reference proteome</keyword>
<dbReference type="InterPro" id="IPR038740">
    <property type="entry name" value="BioF2-like_GNAT_dom"/>
</dbReference>
<protein>
    <submittedName>
        <fullName evidence="2">GNAT family N-acetyltransferase</fullName>
    </submittedName>
</protein>
<dbReference type="InterPro" id="IPR016181">
    <property type="entry name" value="Acyl_CoA_acyltransferase"/>
</dbReference>